<dbReference type="AlphaFoldDB" id="A0A016A3N1"/>
<proteinExistence type="predicted"/>
<dbReference type="Gene3D" id="1.50.10.20">
    <property type="match status" value="1"/>
</dbReference>
<dbReference type="EMBL" id="JGDM01000193">
    <property type="protein sequence ID" value="EXZ41709.1"/>
    <property type="molecule type" value="Genomic_DNA"/>
</dbReference>
<dbReference type="SUPFAM" id="SSF158745">
    <property type="entry name" value="LanC-like"/>
    <property type="match status" value="1"/>
</dbReference>
<comment type="caution">
    <text evidence="1">The sequence shown here is derived from an EMBL/GenBank/DDBJ whole genome shotgun (WGS) entry which is preliminary data.</text>
</comment>
<sequence>LNPSLFAEIYAMLLDNKEQIEEQRKYYSSIFTRNFDFVIKLNGVTYENEEFEERNIKFNNLEKNLIFCLSHSSLYSSFSILRGKCGLVIMLLLWLKHTGNRFFEHMAEAYLNQIYEELSTYLDMNFRDGLMGIGWGIEYLLQNGLIYGDSNEILEEIDAKVMSIRWERVKDHSLATGLRGVIAYVTARIKGCILSNNKIVFDQDLFNSLQIAAKNLLLNDTSPEENISYVIEFLDLIHNQNLWTMVRPIDIKMIESLSTKGTEIEQKTYETIKEMSYCIK</sequence>
<evidence type="ECO:0000313" key="1">
    <source>
        <dbReference type="EMBL" id="EXZ41709.1"/>
    </source>
</evidence>
<organism evidence="1 2">
    <name type="scientific">Bacteroides fragilis str. 2-F-2 #4</name>
    <dbReference type="NCBI Taxonomy" id="1339280"/>
    <lineage>
        <taxon>Bacteria</taxon>
        <taxon>Pseudomonadati</taxon>
        <taxon>Bacteroidota</taxon>
        <taxon>Bacteroidia</taxon>
        <taxon>Bacteroidales</taxon>
        <taxon>Bacteroidaceae</taxon>
        <taxon>Bacteroides</taxon>
    </lineage>
</organism>
<dbReference type="PATRIC" id="fig|1339280.3.peg.4907"/>
<dbReference type="RefSeq" id="WP_050442208.1">
    <property type="nucleotide sequence ID" value="NZ_JGDM01000193.1"/>
</dbReference>
<accession>A0A016A3N1</accession>
<gene>
    <name evidence="1" type="ORF">M076_5176</name>
</gene>
<reference evidence="1 2" key="1">
    <citation type="submission" date="2014-02" db="EMBL/GenBank/DDBJ databases">
        <authorList>
            <person name="Sears C."/>
            <person name="Carroll K."/>
            <person name="Sack B.R."/>
            <person name="Qadri F."/>
            <person name="Myers L.L."/>
            <person name="Chung G.-T."/>
            <person name="Escheverria P."/>
            <person name="Fraser C.M."/>
            <person name="Sadzewicz L."/>
            <person name="Shefchek K.A."/>
            <person name="Tallon L."/>
            <person name="Das S.P."/>
            <person name="Daugherty S."/>
            <person name="Mongodin E.F."/>
        </authorList>
    </citation>
    <scope>NUCLEOTIDE SEQUENCE [LARGE SCALE GENOMIC DNA]</scope>
    <source>
        <strain evidence="1 2">2-F-2 #4</strain>
    </source>
</reference>
<dbReference type="Proteomes" id="UP000022272">
    <property type="component" value="Unassembled WGS sequence"/>
</dbReference>
<name>A0A016A3N1_BACFG</name>
<feature type="non-terminal residue" evidence="1">
    <location>
        <position position="1"/>
    </location>
</feature>
<evidence type="ECO:0000313" key="2">
    <source>
        <dbReference type="Proteomes" id="UP000022272"/>
    </source>
</evidence>
<protein>
    <submittedName>
        <fullName evidence="1">Lanthionine synthetase C-like family protein</fullName>
    </submittedName>
</protein>